<dbReference type="Gene3D" id="1.10.287.110">
    <property type="entry name" value="DnaJ domain"/>
    <property type="match status" value="1"/>
</dbReference>
<dbReference type="EMBL" id="UINC01052542">
    <property type="protein sequence ID" value="SVB67990.1"/>
    <property type="molecule type" value="Genomic_DNA"/>
</dbReference>
<dbReference type="SUPFAM" id="SSF46565">
    <property type="entry name" value="Chaperone J-domain"/>
    <property type="match status" value="1"/>
</dbReference>
<dbReference type="GO" id="GO:0042026">
    <property type="term" value="P:protein refolding"/>
    <property type="evidence" value="ECO:0007669"/>
    <property type="project" value="TreeGrafter"/>
</dbReference>
<dbReference type="PROSITE" id="PS50076">
    <property type="entry name" value="DNAJ_2"/>
    <property type="match status" value="1"/>
</dbReference>
<dbReference type="Pfam" id="PF01556">
    <property type="entry name" value="DnaJ_C"/>
    <property type="match status" value="1"/>
</dbReference>
<evidence type="ECO:0000256" key="1">
    <source>
        <dbReference type="ARBA" id="ARBA00023186"/>
    </source>
</evidence>
<reference evidence="3" key="1">
    <citation type="submission" date="2018-05" db="EMBL/GenBank/DDBJ databases">
        <authorList>
            <person name="Lanie J.A."/>
            <person name="Ng W.-L."/>
            <person name="Kazmierczak K.M."/>
            <person name="Andrzejewski T.M."/>
            <person name="Davidsen T.M."/>
            <person name="Wayne K.J."/>
            <person name="Tettelin H."/>
            <person name="Glass J.I."/>
            <person name="Rusch D."/>
            <person name="Podicherti R."/>
            <person name="Tsui H.-C.T."/>
            <person name="Winkler M.E."/>
        </authorList>
    </citation>
    <scope>NUCLEOTIDE SEQUENCE</scope>
</reference>
<dbReference type="InterPro" id="IPR008971">
    <property type="entry name" value="HSP40/DnaJ_pept-bd"/>
</dbReference>
<dbReference type="InterPro" id="IPR002939">
    <property type="entry name" value="DnaJ_C"/>
</dbReference>
<keyword evidence="1" id="KW-0143">Chaperone</keyword>
<dbReference type="PANTHER" id="PTHR43096">
    <property type="entry name" value="DNAJ HOMOLOG 1, MITOCHONDRIAL-RELATED"/>
    <property type="match status" value="1"/>
</dbReference>
<protein>
    <recommendedName>
        <fullName evidence="2">J domain-containing protein</fullName>
    </recommendedName>
</protein>
<dbReference type="CDD" id="cd10747">
    <property type="entry name" value="DnaJ_C"/>
    <property type="match status" value="1"/>
</dbReference>
<dbReference type="SMART" id="SM00271">
    <property type="entry name" value="DnaJ"/>
    <property type="match status" value="1"/>
</dbReference>
<evidence type="ECO:0000313" key="3">
    <source>
        <dbReference type="EMBL" id="SVB67990.1"/>
    </source>
</evidence>
<feature type="non-terminal residue" evidence="3">
    <location>
        <position position="232"/>
    </location>
</feature>
<dbReference type="GO" id="GO:0005737">
    <property type="term" value="C:cytoplasm"/>
    <property type="evidence" value="ECO:0007669"/>
    <property type="project" value="TreeGrafter"/>
</dbReference>
<sequence length="232" mass="25669">MADFYETLGVPRNASQKDIRQAYRSMARQYHPDVNGGEKTSEEKFKQINEAYSVLSDASKRRRYDRHGENWANSDRIEEAARGRRGGVRWGNPGGNQSFSFSGMDSSSIFDSLFNDIGQTGPQPRTPKPPPTEYPAEITLEEAHKGATRLVGLPGGRRLEVKLPAGADNGSRIHLAPDGGSEGEFYLVVSVKEHPRFKREGKDLYLKVETSLEDAILGTDLTIETISGSRLA</sequence>
<dbReference type="GO" id="GO:0051082">
    <property type="term" value="F:unfolded protein binding"/>
    <property type="evidence" value="ECO:0007669"/>
    <property type="project" value="InterPro"/>
</dbReference>
<dbReference type="PROSITE" id="PS00636">
    <property type="entry name" value="DNAJ_1"/>
    <property type="match status" value="1"/>
</dbReference>
<dbReference type="Pfam" id="PF00226">
    <property type="entry name" value="DnaJ"/>
    <property type="match status" value="1"/>
</dbReference>
<organism evidence="3">
    <name type="scientific">marine metagenome</name>
    <dbReference type="NCBI Taxonomy" id="408172"/>
    <lineage>
        <taxon>unclassified sequences</taxon>
        <taxon>metagenomes</taxon>
        <taxon>ecological metagenomes</taxon>
    </lineage>
</organism>
<dbReference type="PANTHER" id="PTHR43096:SF52">
    <property type="entry name" value="DNAJ HOMOLOG 1, MITOCHONDRIAL-RELATED"/>
    <property type="match status" value="1"/>
</dbReference>
<dbReference type="InterPro" id="IPR036869">
    <property type="entry name" value="J_dom_sf"/>
</dbReference>
<dbReference type="PRINTS" id="PR00625">
    <property type="entry name" value="JDOMAIN"/>
</dbReference>
<evidence type="ECO:0000259" key="2">
    <source>
        <dbReference type="PROSITE" id="PS50076"/>
    </source>
</evidence>
<feature type="domain" description="J" evidence="2">
    <location>
        <begin position="3"/>
        <end position="68"/>
    </location>
</feature>
<dbReference type="AlphaFoldDB" id="A0A382FYC9"/>
<name>A0A382FYC9_9ZZZZ</name>
<dbReference type="InterPro" id="IPR018253">
    <property type="entry name" value="DnaJ_domain_CS"/>
</dbReference>
<dbReference type="CDD" id="cd06257">
    <property type="entry name" value="DnaJ"/>
    <property type="match status" value="1"/>
</dbReference>
<dbReference type="Gene3D" id="2.60.260.20">
    <property type="entry name" value="Urease metallochaperone UreE, N-terminal domain"/>
    <property type="match status" value="2"/>
</dbReference>
<gene>
    <name evidence="3" type="ORF">METZ01_LOCUS220844</name>
</gene>
<dbReference type="InterPro" id="IPR001623">
    <property type="entry name" value="DnaJ_domain"/>
</dbReference>
<proteinExistence type="predicted"/>
<accession>A0A382FYC9</accession>
<dbReference type="SUPFAM" id="SSF49493">
    <property type="entry name" value="HSP40/DnaJ peptide-binding domain"/>
    <property type="match status" value="2"/>
</dbReference>